<protein>
    <submittedName>
        <fullName evidence="1">Uncharacterized protein</fullName>
    </submittedName>
</protein>
<dbReference type="EMBL" id="CAJFCJ010000010">
    <property type="protein sequence ID" value="CAD5119495.1"/>
    <property type="molecule type" value="Genomic_DNA"/>
</dbReference>
<proteinExistence type="predicted"/>
<reference evidence="1 2" key="1">
    <citation type="submission" date="2020-08" db="EMBL/GenBank/DDBJ databases">
        <authorList>
            <person name="Hejnol A."/>
        </authorList>
    </citation>
    <scope>NUCLEOTIDE SEQUENCE [LARGE SCALE GENOMIC DNA]</scope>
</reference>
<keyword evidence="2" id="KW-1185">Reference proteome</keyword>
<accession>A0A7I8VT75</accession>
<comment type="caution">
    <text evidence="1">The sequence shown here is derived from an EMBL/GenBank/DDBJ whole genome shotgun (WGS) entry which is preliminary data.</text>
</comment>
<evidence type="ECO:0000313" key="2">
    <source>
        <dbReference type="Proteomes" id="UP000549394"/>
    </source>
</evidence>
<sequence>MKTTGLKLRLPFNSWIAAMDDAKARVQEVVGGRYMNRNFSRSASLRAANNPWQSASNIQLPSRLPTPSYRCRKIRRPFRSSFRPQEIRHTLPRQKPGSTHPFYIANESIKALQMEEAYSYLGTPIGYQKDLIKDDSVLDRINHLATAVRFL</sequence>
<dbReference type="Proteomes" id="UP000549394">
    <property type="component" value="Unassembled WGS sequence"/>
</dbReference>
<evidence type="ECO:0000313" key="1">
    <source>
        <dbReference type="EMBL" id="CAD5119495.1"/>
    </source>
</evidence>
<organism evidence="1 2">
    <name type="scientific">Dimorphilus gyrociliatus</name>
    <dbReference type="NCBI Taxonomy" id="2664684"/>
    <lineage>
        <taxon>Eukaryota</taxon>
        <taxon>Metazoa</taxon>
        <taxon>Spiralia</taxon>
        <taxon>Lophotrochozoa</taxon>
        <taxon>Annelida</taxon>
        <taxon>Polychaeta</taxon>
        <taxon>Polychaeta incertae sedis</taxon>
        <taxon>Dinophilidae</taxon>
        <taxon>Dimorphilus</taxon>
    </lineage>
</organism>
<dbReference type="AlphaFoldDB" id="A0A7I8VT75"/>
<gene>
    <name evidence="1" type="ORF">DGYR_LOCUS7730</name>
</gene>
<name>A0A7I8VT75_9ANNE</name>